<keyword evidence="3" id="KW-0479">Metal-binding</keyword>
<dbReference type="InterPro" id="IPR052371">
    <property type="entry name" value="BFD-associated_ferredoxin"/>
</dbReference>
<dbReference type="Pfam" id="PF04324">
    <property type="entry name" value="Fer2_BFD"/>
    <property type="match status" value="1"/>
</dbReference>
<dbReference type="PANTHER" id="PTHR37424">
    <property type="entry name" value="BACTERIOFERRITIN-ASSOCIATED FERREDOXIN"/>
    <property type="match status" value="1"/>
</dbReference>
<comment type="caution">
    <text evidence="11">The sequence shown here is derived from an EMBL/GenBank/DDBJ whole genome shotgun (WGS) entry which is preliminary data.</text>
</comment>
<dbReference type="InterPro" id="IPR007419">
    <property type="entry name" value="BFD-like_2Fe2S-bd_dom"/>
</dbReference>
<dbReference type="GO" id="GO:0051537">
    <property type="term" value="F:2 iron, 2 sulfur cluster binding"/>
    <property type="evidence" value="ECO:0007669"/>
    <property type="project" value="UniProtKB-KW"/>
</dbReference>
<evidence type="ECO:0000313" key="12">
    <source>
        <dbReference type="Proteomes" id="UP000298050"/>
    </source>
</evidence>
<dbReference type="GO" id="GO:0046872">
    <property type="term" value="F:metal ion binding"/>
    <property type="evidence" value="ECO:0007669"/>
    <property type="project" value="UniProtKB-KW"/>
</dbReference>
<evidence type="ECO:0000256" key="4">
    <source>
        <dbReference type="ARBA" id="ARBA00022982"/>
    </source>
</evidence>
<dbReference type="AlphaFoldDB" id="A0A4Z0M6Q9"/>
<evidence type="ECO:0000256" key="3">
    <source>
        <dbReference type="ARBA" id="ARBA00022723"/>
    </source>
</evidence>
<feature type="domain" description="BFD-like [2Fe-2S]-binding" evidence="10">
    <location>
        <begin position="2"/>
        <end position="50"/>
    </location>
</feature>
<dbReference type="Proteomes" id="UP000298050">
    <property type="component" value="Unassembled WGS sequence"/>
</dbReference>
<keyword evidence="6" id="KW-0411">Iron-sulfur</keyword>
<accession>A0A4Z0M6Q9</accession>
<dbReference type="PANTHER" id="PTHR37424:SF1">
    <property type="entry name" value="BACTERIOFERRITIN-ASSOCIATED FERREDOXIN"/>
    <property type="match status" value="1"/>
</dbReference>
<proteinExistence type="inferred from homology"/>
<evidence type="ECO:0000256" key="2">
    <source>
        <dbReference type="ARBA" id="ARBA00022714"/>
    </source>
</evidence>
<evidence type="ECO:0000256" key="5">
    <source>
        <dbReference type="ARBA" id="ARBA00023004"/>
    </source>
</evidence>
<dbReference type="OrthoDB" id="9815350at2"/>
<reference evidence="11 12" key="1">
    <citation type="submission" date="2019-04" db="EMBL/GenBank/DDBJ databases">
        <title>Taxonomy of novel Haliea sp. from mangrove soil of West Coast of India.</title>
        <authorList>
            <person name="Verma A."/>
            <person name="Kumar P."/>
            <person name="Krishnamurthi S."/>
        </authorList>
    </citation>
    <scope>NUCLEOTIDE SEQUENCE [LARGE SCALE GENOMIC DNA]</scope>
    <source>
        <strain evidence="11 12">SAOS-164</strain>
    </source>
</reference>
<keyword evidence="2" id="KW-0001">2Fe-2S</keyword>
<protein>
    <recommendedName>
        <fullName evidence="8">Bacterioferritin-associated ferredoxin</fullName>
    </recommendedName>
</protein>
<evidence type="ECO:0000256" key="8">
    <source>
        <dbReference type="ARBA" id="ARBA00039386"/>
    </source>
</evidence>
<comment type="similarity">
    <text evidence="9">Belongs to the Bfd family.</text>
</comment>
<organism evidence="11 12">
    <name type="scientific">Mangrovimicrobium sediminis</name>
    <dbReference type="NCBI Taxonomy" id="2562682"/>
    <lineage>
        <taxon>Bacteria</taxon>
        <taxon>Pseudomonadati</taxon>
        <taxon>Pseudomonadota</taxon>
        <taxon>Gammaproteobacteria</taxon>
        <taxon>Cellvibrionales</taxon>
        <taxon>Halieaceae</taxon>
        <taxon>Mangrovimicrobium</taxon>
    </lineage>
</organism>
<keyword evidence="1" id="KW-0813">Transport</keyword>
<gene>
    <name evidence="11" type="ORF">E4634_03555</name>
</gene>
<evidence type="ECO:0000313" key="11">
    <source>
        <dbReference type="EMBL" id="TGD75096.1"/>
    </source>
</evidence>
<evidence type="ECO:0000256" key="6">
    <source>
        <dbReference type="ARBA" id="ARBA00023014"/>
    </source>
</evidence>
<evidence type="ECO:0000256" key="9">
    <source>
        <dbReference type="ARBA" id="ARBA00046332"/>
    </source>
</evidence>
<evidence type="ECO:0000259" key="10">
    <source>
        <dbReference type="Pfam" id="PF04324"/>
    </source>
</evidence>
<dbReference type="Gene3D" id="1.10.10.1100">
    <property type="entry name" value="BFD-like [2Fe-2S]-binding domain"/>
    <property type="match status" value="1"/>
</dbReference>
<sequence>MYVCLCRAVTERHIVEAVDGGAERMKHLRHDLGVATECGRCATCAKDCLKETLASRRAEQPSVS</sequence>
<dbReference type="RefSeq" id="WP_135441237.1">
    <property type="nucleotide sequence ID" value="NZ_SRLE01000004.1"/>
</dbReference>
<keyword evidence="4" id="KW-0249">Electron transport</keyword>
<comment type="cofactor">
    <cofactor evidence="7">
        <name>[2Fe-2S] cluster</name>
        <dbReference type="ChEBI" id="CHEBI:190135"/>
    </cofactor>
</comment>
<keyword evidence="5" id="KW-0408">Iron</keyword>
<name>A0A4Z0M6Q9_9GAMM</name>
<dbReference type="InterPro" id="IPR041854">
    <property type="entry name" value="BFD-like_2Fe2S-bd_dom_sf"/>
</dbReference>
<keyword evidence="12" id="KW-1185">Reference proteome</keyword>
<evidence type="ECO:0000256" key="1">
    <source>
        <dbReference type="ARBA" id="ARBA00022448"/>
    </source>
</evidence>
<evidence type="ECO:0000256" key="7">
    <source>
        <dbReference type="ARBA" id="ARBA00034078"/>
    </source>
</evidence>
<dbReference type="EMBL" id="SRLE01000004">
    <property type="protein sequence ID" value="TGD75096.1"/>
    <property type="molecule type" value="Genomic_DNA"/>
</dbReference>